<dbReference type="Gene3D" id="2.160.20.80">
    <property type="entry name" value="E3 ubiquitin-protein ligase SopA"/>
    <property type="match status" value="1"/>
</dbReference>
<accession>A0A2T0PU34</accession>
<dbReference type="Proteomes" id="UP000237846">
    <property type="component" value="Unassembled WGS sequence"/>
</dbReference>
<dbReference type="Pfam" id="PF00805">
    <property type="entry name" value="Pentapeptide"/>
    <property type="match status" value="2"/>
</dbReference>
<dbReference type="EMBL" id="PVZC01000010">
    <property type="protein sequence ID" value="PRX92411.1"/>
    <property type="molecule type" value="Genomic_DNA"/>
</dbReference>
<reference evidence="1 2" key="1">
    <citation type="submission" date="2018-03" db="EMBL/GenBank/DDBJ databases">
        <title>Genomic Encyclopedia of Archaeal and Bacterial Type Strains, Phase II (KMG-II): from individual species to whole genera.</title>
        <authorList>
            <person name="Goeker M."/>
        </authorList>
    </citation>
    <scope>NUCLEOTIDE SEQUENCE [LARGE SCALE GENOMIC DNA]</scope>
    <source>
        <strain evidence="1 2">DSM 45601</strain>
    </source>
</reference>
<dbReference type="InterPro" id="IPR001646">
    <property type="entry name" value="5peptide_repeat"/>
</dbReference>
<protein>
    <submittedName>
        <fullName evidence="1">Pentapeptide repeat protein</fullName>
    </submittedName>
</protein>
<evidence type="ECO:0000313" key="2">
    <source>
        <dbReference type="Proteomes" id="UP000237846"/>
    </source>
</evidence>
<organism evidence="1 2">
    <name type="scientific">Allonocardiopsis opalescens</name>
    <dbReference type="NCBI Taxonomy" id="1144618"/>
    <lineage>
        <taxon>Bacteria</taxon>
        <taxon>Bacillati</taxon>
        <taxon>Actinomycetota</taxon>
        <taxon>Actinomycetes</taxon>
        <taxon>Streptosporangiales</taxon>
        <taxon>Allonocardiopsis</taxon>
    </lineage>
</organism>
<dbReference type="AlphaFoldDB" id="A0A2T0PU34"/>
<dbReference type="PANTHER" id="PTHR14136">
    <property type="entry name" value="BTB_POZ DOMAIN-CONTAINING PROTEIN KCTD9"/>
    <property type="match status" value="1"/>
</dbReference>
<dbReference type="SUPFAM" id="SSF141571">
    <property type="entry name" value="Pentapeptide repeat-like"/>
    <property type="match status" value="1"/>
</dbReference>
<evidence type="ECO:0000313" key="1">
    <source>
        <dbReference type="EMBL" id="PRX92411.1"/>
    </source>
</evidence>
<gene>
    <name evidence="1" type="ORF">CLV72_110171</name>
</gene>
<sequence length="225" mass="23801">MSDARIPVLQPRAWPTDARTAEALRIHLEWRAAGGRSGRELVGDPECDFRGADLSGLDLAWLHLWGVNFAGVRMVGVDLSKAQLVGAILDGADLSGARLVKTEANSCLARGTVFADTDMLGIRMNNAELRDASLRRARLNGAHLSRSDLRGADFRGVVFGPPGPGGRTVVTEARVDGCRVEGAGGSVRGPVDVQDSGGGERVLIGGARLVAWFAERGAAEVHVEE</sequence>
<dbReference type="OrthoDB" id="4533099at2"/>
<proteinExistence type="predicted"/>
<dbReference type="InterPro" id="IPR051082">
    <property type="entry name" value="Pentapeptide-BTB/POZ_domain"/>
</dbReference>
<keyword evidence="2" id="KW-1185">Reference proteome</keyword>
<dbReference type="PANTHER" id="PTHR14136:SF17">
    <property type="entry name" value="BTB_POZ DOMAIN-CONTAINING PROTEIN KCTD9"/>
    <property type="match status" value="1"/>
</dbReference>
<comment type="caution">
    <text evidence="1">The sequence shown here is derived from an EMBL/GenBank/DDBJ whole genome shotgun (WGS) entry which is preliminary data.</text>
</comment>
<name>A0A2T0PU34_9ACTN</name>